<keyword evidence="10" id="KW-0511">Multifunctional enzyme</keyword>
<sequence>MKITILETSDMHGFVLPTNFTERNMNLPFSMAKARSKMDERTLLAQSKGNIILKIENGDLLQGSALAYYLAKKSKSGVHDLVEVTNASGYQVGLLGNHEFNYGLNYLQSYVDQAAYPILAANVLNASGSPAFGPEYKIIETQGIKIAIIGFLTQYIPHWEQPATIKNLTFQSVVTTAKKILPQLHELADVVVVAYHGGFERDLNTGEPTEALTGENEGYQLLKECGHWIDAFVTGHQHREIAQHVLGVPVVQPGYRGAFVGEIELELDEDKKVIHSTAQIHETGAMEPSKEVVSIISDISKETEDWLDTPMGQVSGEMQIKNPMLARVSEHPYIEFINKVQMEASGAKISGTALFNNEARGFGQVITMRSILTNYIYPNTLAVLRLTGADLKAALERTAEHLERDEQGDIIFSPRFVTPKPEYYNYDMYEGIDYTIDLTQPIGHRIVALTFEGHTITAQEQLDVVVNQYRAVGGGNYDMFDASKIVKEITVDMTELIAEYLKKHPVIEATVNHNFKIIH</sequence>
<dbReference type="InterPro" id="IPR041827">
    <property type="entry name" value="CpdB_N"/>
</dbReference>
<evidence type="ECO:0000256" key="7">
    <source>
        <dbReference type="ARBA" id="ARBA00022729"/>
    </source>
</evidence>
<feature type="domain" description="Calcineurin-like phosphoesterase" evidence="12">
    <location>
        <begin position="4"/>
        <end position="239"/>
    </location>
</feature>
<dbReference type="Pfam" id="PF00149">
    <property type="entry name" value="Metallophos"/>
    <property type="match status" value="1"/>
</dbReference>
<evidence type="ECO:0000256" key="10">
    <source>
        <dbReference type="ARBA" id="ARBA00023268"/>
    </source>
</evidence>
<evidence type="ECO:0000256" key="9">
    <source>
        <dbReference type="ARBA" id="ARBA00022801"/>
    </source>
</evidence>
<evidence type="ECO:0000256" key="5">
    <source>
        <dbReference type="ARBA" id="ARBA00006654"/>
    </source>
</evidence>
<gene>
    <name evidence="14" type="ORF">GHI93_06570</name>
</gene>
<name>A0A7X1Z854_9LACT</name>
<organism evidence="14 15">
    <name type="scientific">Lactococcus hircilactis</name>
    <dbReference type="NCBI Taxonomy" id="1494462"/>
    <lineage>
        <taxon>Bacteria</taxon>
        <taxon>Bacillati</taxon>
        <taxon>Bacillota</taxon>
        <taxon>Bacilli</taxon>
        <taxon>Lactobacillales</taxon>
        <taxon>Streptococcaceae</taxon>
        <taxon>Lactococcus</taxon>
    </lineage>
</organism>
<comment type="subcellular location">
    <subcellularLocation>
        <location evidence="4">Cell envelope</location>
    </subcellularLocation>
</comment>
<keyword evidence="7" id="KW-0732">Signal</keyword>
<dbReference type="Pfam" id="PF02872">
    <property type="entry name" value="5_nucleotid_C"/>
    <property type="match status" value="1"/>
</dbReference>
<dbReference type="PROSITE" id="PS00786">
    <property type="entry name" value="5_NUCLEOTIDASE_2"/>
    <property type="match status" value="1"/>
</dbReference>
<dbReference type="GO" id="GO:0008254">
    <property type="term" value="F:3'-nucleotidase activity"/>
    <property type="evidence" value="ECO:0007669"/>
    <property type="project" value="UniProtKB-EC"/>
</dbReference>
<accession>A0A7X1Z854</accession>
<evidence type="ECO:0000259" key="12">
    <source>
        <dbReference type="Pfam" id="PF00149"/>
    </source>
</evidence>
<keyword evidence="8 11" id="KW-0547">Nucleotide-binding</keyword>
<evidence type="ECO:0000256" key="2">
    <source>
        <dbReference type="ARBA" id="ARBA00001730"/>
    </source>
</evidence>
<dbReference type="GO" id="GO:0008663">
    <property type="term" value="F:2',3'-cyclic-nucleotide 2'-phosphodiesterase activity"/>
    <property type="evidence" value="ECO:0007669"/>
    <property type="project" value="UniProtKB-EC"/>
</dbReference>
<dbReference type="EMBL" id="WITJ01000008">
    <property type="protein sequence ID" value="MQW39596.1"/>
    <property type="molecule type" value="Genomic_DNA"/>
</dbReference>
<dbReference type="PANTHER" id="PTHR11575">
    <property type="entry name" value="5'-NUCLEOTIDASE-RELATED"/>
    <property type="match status" value="1"/>
</dbReference>
<evidence type="ECO:0000313" key="15">
    <source>
        <dbReference type="Proteomes" id="UP000439550"/>
    </source>
</evidence>
<dbReference type="InterPro" id="IPR008334">
    <property type="entry name" value="5'-Nucleotdase_C"/>
</dbReference>
<keyword evidence="6" id="KW-0479">Metal-binding</keyword>
<dbReference type="RefSeq" id="WP_343030332.1">
    <property type="nucleotide sequence ID" value="NZ_CBCRWP010000006.1"/>
</dbReference>
<feature type="domain" description="5'-Nucleotidase C-terminal" evidence="13">
    <location>
        <begin position="326"/>
        <end position="481"/>
    </location>
</feature>
<dbReference type="InterPro" id="IPR006179">
    <property type="entry name" value="5_nucleotidase/apyrase"/>
</dbReference>
<comment type="similarity">
    <text evidence="5 11">Belongs to the 5'-nucleotidase family.</text>
</comment>
<dbReference type="Gene3D" id="3.90.780.10">
    <property type="entry name" value="5'-Nucleotidase, C-terminal domain"/>
    <property type="match status" value="1"/>
</dbReference>
<dbReference type="CDD" id="cd07410">
    <property type="entry name" value="MPP_CpdB_N"/>
    <property type="match status" value="1"/>
</dbReference>
<evidence type="ECO:0000256" key="11">
    <source>
        <dbReference type="RuleBase" id="RU362119"/>
    </source>
</evidence>
<evidence type="ECO:0000313" key="14">
    <source>
        <dbReference type="EMBL" id="MQW39596.1"/>
    </source>
</evidence>
<protein>
    <submittedName>
        <fullName evidence="14">Bifunctional metallophosphatase/5'-nucleotidase</fullName>
    </submittedName>
</protein>
<dbReference type="InterPro" id="IPR036907">
    <property type="entry name" value="5'-Nucleotdase_C_sf"/>
</dbReference>
<dbReference type="PROSITE" id="PS00785">
    <property type="entry name" value="5_NUCLEOTIDASE_1"/>
    <property type="match status" value="1"/>
</dbReference>
<evidence type="ECO:0000259" key="13">
    <source>
        <dbReference type="Pfam" id="PF02872"/>
    </source>
</evidence>
<dbReference type="Gene3D" id="3.60.21.10">
    <property type="match status" value="1"/>
</dbReference>
<dbReference type="SUPFAM" id="SSF56300">
    <property type="entry name" value="Metallo-dependent phosphatases"/>
    <property type="match status" value="1"/>
</dbReference>
<evidence type="ECO:0000256" key="3">
    <source>
        <dbReference type="ARBA" id="ARBA00001968"/>
    </source>
</evidence>
<dbReference type="Proteomes" id="UP000439550">
    <property type="component" value="Unassembled WGS sequence"/>
</dbReference>
<keyword evidence="15" id="KW-1185">Reference proteome</keyword>
<dbReference type="AlphaFoldDB" id="A0A7X1Z854"/>
<dbReference type="GO" id="GO:0030288">
    <property type="term" value="C:outer membrane-bounded periplasmic space"/>
    <property type="evidence" value="ECO:0007669"/>
    <property type="project" value="TreeGrafter"/>
</dbReference>
<comment type="caution">
    <text evidence="14">The sequence shown here is derived from an EMBL/GenBank/DDBJ whole genome shotgun (WGS) entry which is preliminary data.</text>
</comment>
<evidence type="ECO:0000256" key="4">
    <source>
        <dbReference type="ARBA" id="ARBA00004196"/>
    </source>
</evidence>
<dbReference type="SUPFAM" id="SSF55816">
    <property type="entry name" value="5'-nucleotidase (syn. UDP-sugar hydrolase), C-terminal domain"/>
    <property type="match status" value="1"/>
</dbReference>
<dbReference type="PRINTS" id="PR01607">
    <property type="entry name" value="APYRASEFAMLY"/>
</dbReference>
<comment type="cofactor">
    <cofactor evidence="3">
        <name>a divalent metal cation</name>
        <dbReference type="ChEBI" id="CHEBI:60240"/>
    </cofactor>
</comment>
<dbReference type="InterPro" id="IPR029052">
    <property type="entry name" value="Metallo-depent_PP-like"/>
</dbReference>
<evidence type="ECO:0000256" key="8">
    <source>
        <dbReference type="ARBA" id="ARBA00022741"/>
    </source>
</evidence>
<evidence type="ECO:0000256" key="6">
    <source>
        <dbReference type="ARBA" id="ARBA00022723"/>
    </source>
</evidence>
<keyword evidence="9 11" id="KW-0378">Hydrolase</keyword>
<reference evidence="14 15" key="1">
    <citation type="submission" date="2019-10" db="EMBL/GenBank/DDBJ databases">
        <authorList>
            <person name="Dong K."/>
        </authorList>
    </citation>
    <scope>NUCLEOTIDE SEQUENCE [LARGE SCALE GENOMIC DNA]</scope>
    <source>
        <strain evidence="14 15">DSM 28960</strain>
    </source>
</reference>
<comment type="catalytic activity">
    <reaction evidence="1">
        <text>a ribonucleoside 3'-phosphate + H2O = a ribonucleoside + phosphate</text>
        <dbReference type="Rhea" id="RHEA:10144"/>
        <dbReference type="ChEBI" id="CHEBI:13197"/>
        <dbReference type="ChEBI" id="CHEBI:15377"/>
        <dbReference type="ChEBI" id="CHEBI:18254"/>
        <dbReference type="ChEBI" id="CHEBI:43474"/>
        <dbReference type="EC" id="3.1.3.6"/>
    </reaction>
</comment>
<evidence type="ECO:0000256" key="1">
    <source>
        <dbReference type="ARBA" id="ARBA00000527"/>
    </source>
</evidence>
<dbReference type="GO" id="GO:0000166">
    <property type="term" value="F:nucleotide binding"/>
    <property type="evidence" value="ECO:0007669"/>
    <property type="project" value="UniProtKB-KW"/>
</dbReference>
<dbReference type="PANTHER" id="PTHR11575:SF6">
    <property type="entry name" value="2',3'-CYCLIC-NUCLEOTIDE 2'-PHOSPHODIESTERASE_3'-NUCLEOTIDASE"/>
    <property type="match status" value="1"/>
</dbReference>
<dbReference type="GO" id="GO:0009166">
    <property type="term" value="P:nucleotide catabolic process"/>
    <property type="evidence" value="ECO:0007669"/>
    <property type="project" value="InterPro"/>
</dbReference>
<dbReference type="GO" id="GO:0046872">
    <property type="term" value="F:metal ion binding"/>
    <property type="evidence" value="ECO:0007669"/>
    <property type="project" value="UniProtKB-KW"/>
</dbReference>
<dbReference type="InterPro" id="IPR004843">
    <property type="entry name" value="Calcineurin-like_PHP"/>
</dbReference>
<dbReference type="InterPro" id="IPR006146">
    <property type="entry name" value="5'-Nucleotdase_CS"/>
</dbReference>
<proteinExistence type="inferred from homology"/>
<comment type="catalytic activity">
    <reaction evidence="2">
        <text>a nucleoside 2',3'-cyclic phosphate + H2O = a nucleoside 3'-phosphate + H(+)</text>
        <dbReference type="Rhea" id="RHEA:19621"/>
        <dbReference type="ChEBI" id="CHEBI:15377"/>
        <dbReference type="ChEBI" id="CHEBI:15378"/>
        <dbReference type="ChEBI" id="CHEBI:66949"/>
        <dbReference type="ChEBI" id="CHEBI:66954"/>
        <dbReference type="EC" id="3.1.4.16"/>
    </reaction>
</comment>